<accession>A0A1F7XZW6</accession>
<feature type="region of interest" description="Disordered" evidence="1">
    <location>
        <begin position="37"/>
        <end position="63"/>
    </location>
</feature>
<proteinExistence type="predicted"/>
<dbReference type="EMBL" id="MGGE01000038">
    <property type="protein sequence ID" value="OGM20594.1"/>
    <property type="molecule type" value="Genomic_DNA"/>
</dbReference>
<sequence>MKLVPRKYFLLFLAALLVVALAYMGFTLYNQRMTPKTSTTTYEKELQQMQNQSQSDGVDDIEKDLTETDLSDIDKELQDIETELNQATY</sequence>
<protein>
    <submittedName>
        <fullName evidence="2">Uncharacterized protein</fullName>
    </submittedName>
</protein>
<feature type="compositionally biased region" description="Polar residues" evidence="1">
    <location>
        <begin position="37"/>
        <end position="56"/>
    </location>
</feature>
<evidence type="ECO:0000313" key="3">
    <source>
        <dbReference type="Proteomes" id="UP000178419"/>
    </source>
</evidence>
<organism evidence="2 3">
    <name type="scientific">Candidatus Woesebacteria bacterium RIFCSPHIGHO2_01_FULL_38_9</name>
    <dbReference type="NCBI Taxonomy" id="1802492"/>
    <lineage>
        <taxon>Bacteria</taxon>
        <taxon>Candidatus Woeseibacteriota</taxon>
    </lineage>
</organism>
<evidence type="ECO:0000313" key="2">
    <source>
        <dbReference type="EMBL" id="OGM20594.1"/>
    </source>
</evidence>
<dbReference type="Proteomes" id="UP000178419">
    <property type="component" value="Unassembled WGS sequence"/>
</dbReference>
<gene>
    <name evidence="2" type="ORF">A2714_02765</name>
</gene>
<evidence type="ECO:0000256" key="1">
    <source>
        <dbReference type="SAM" id="MobiDB-lite"/>
    </source>
</evidence>
<comment type="caution">
    <text evidence="2">The sequence shown here is derived from an EMBL/GenBank/DDBJ whole genome shotgun (WGS) entry which is preliminary data.</text>
</comment>
<reference evidence="2 3" key="1">
    <citation type="journal article" date="2016" name="Nat. Commun.">
        <title>Thousands of microbial genomes shed light on interconnected biogeochemical processes in an aquifer system.</title>
        <authorList>
            <person name="Anantharaman K."/>
            <person name="Brown C.T."/>
            <person name="Hug L.A."/>
            <person name="Sharon I."/>
            <person name="Castelle C.J."/>
            <person name="Probst A.J."/>
            <person name="Thomas B.C."/>
            <person name="Singh A."/>
            <person name="Wilkins M.J."/>
            <person name="Karaoz U."/>
            <person name="Brodie E.L."/>
            <person name="Williams K.H."/>
            <person name="Hubbard S.S."/>
            <person name="Banfield J.F."/>
        </authorList>
    </citation>
    <scope>NUCLEOTIDE SEQUENCE [LARGE SCALE GENOMIC DNA]</scope>
</reference>
<dbReference type="AlphaFoldDB" id="A0A1F7XZW6"/>
<name>A0A1F7XZW6_9BACT</name>